<name>A0A819D1A2_9BILA</name>
<evidence type="ECO:0000313" key="1">
    <source>
        <dbReference type="EMBL" id="CAF3825643.1"/>
    </source>
</evidence>
<gene>
    <name evidence="1" type="ORF">OTI717_LOCUS19678</name>
</gene>
<dbReference type="Proteomes" id="UP000663823">
    <property type="component" value="Unassembled WGS sequence"/>
</dbReference>
<protein>
    <submittedName>
        <fullName evidence="1">Uncharacterized protein</fullName>
    </submittedName>
</protein>
<proteinExistence type="predicted"/>
<evidence type="ECO:0000313" key="2">
    <source>
        <dbReference type="Proteomes" id="UP000663823"/>
    </source>
</evidence>
<sequence>MELFYFSIRNLSKNLFNDPNTYSALAITDGIADSAHDHTYKVVWNRAVKLFHTKCWQVFTRRFLPYTLRAIPINGFTYPVYVLLK</sequence>
<reference evidence="1" key="1">
    <citation type="submission" date="2021-02" db="EMBL/GenBank/DDBJ databases">
        <authorList>
            <person name="Nowell W R."/>
        </authorList>
    </citation>
    <scope>NUCLEOTIDE SEQUENCE</scope>
</reference>
<dbReference type="EMBL" id="CAJOAX010002905">
    <property type="protein sequence ID" value="CAF3825643.1"/>
    <property type="molecule type" value="Genomic_DNA"/>
</dbReference>
<comment type="caution">
    <text evidence="1">The sequence shown here is derived from an EMBL/GenBank/DDBJ whole genome shotgun (WGS) entry which is preliminary data.</text>
</comment>
<dbReference type="AlphaFoldDB" id="A0A819D1A2"/>
<organism evidence="1 2">
    <name type="scientific">Rotaria sordida</name>
    <dbReference type="NCBI Taxonomy" id="392033"/>
    <lineage>
        <taxon>Eukaryota</taxon>
        <taxon>Metazoa</taxon>
        <taxon>Spiralia</taxon>
        <taxon>Gnathifera</taxon>
        <taxon>Rotifera</taxon>
        <taxon>Eurotatoria</taxon>
        <taxon>Bdelloidea</taxon>
        <taxon>Philodinida</taxon>
        <taxon>Philodinidae</taxon>
        <taxon>Rotaria</taxon>
    </lineage>
</organism>
<accession>A0A819D1A2</accession>